<accession>A0A182K779</accession>
<evidence type="ECO:0000313" key="2">
    <source>
        <dbReference type="EnsemblMetazoa" id="ACHR006614-PA"/>
    </source>
</evidence>
<evidence type="ECO:0000256" key="1">
    <source>
        <dbReference type="SAM" id="MobiDB-lite"/>
    </source>
</evidence>
<dbReference type="Proteomes" id="UP000075881">
    <property type="component" value="Unassembled WGS sequence"/>
</dbReference>
<evidence type="ECO:0000313" key="3">
    <source>
        <dbReference type="Proteomes" id="UP000075881"/>
    </source>
</evidence>
<feature type="region of interest" description="Disordered" evidence="1">
    <location>
        <begin position="1"/>
        <end position="26"/>
    </location>
</feature>
<feature type="compositionally biased region" description="Low complexity" evidence="1">
    <location>
        <begin position="16"/>
        <end position="26"/>
    </location>
</feature>
<dbReference type="EnsemblMetazoa" id="ACHR006614-RA">
    <property type="protein sequence ID" value="ACHR006614-PA"/>
    <property type="gene ID" value="ACHR006614"/>
</dbReference>
<sequence length="121" mass="13572">MNNGLGIRAHTGHGNGHTQVHQTTTQQTNQLNSINCQNMQNMQNTNMNNMYNGTTEPLLSLSNTQSLIEPQTPTIPEIVFTDDFEADLGLGHMDFQSIQMLSDTSTMIDPMDEDSFRRDLQ</sequence>
<reference evidence="2" key="2">
    <citation type="submission" date="2020-05" db="UniProtKB">
        <authorList>
            <consortium name="EnsemblMetazoa"/>
        </authorList>
    </citation>
    <scope>IDENTIFICATION</scope>
    <source>
        <strain evidence="2">ACHKN1017</strain>
    </source>
</reference>
<dbReference type="AlphaFoldDB" id="A0A182K779"/>
<reference evidence="3" key="1">
    <citation type="submission" date="2013-03" db="EMBL/GenBank/DDBJ databases">
        <title>The Genome Sequence of Anopheles christyi ACHKN1017.</title>
        <authorList>
            <consortium name="The Broad Institute Genomics Platform"/>
            <person name="Neafsey D.E."/>
            <person name="Besansky N."/>
            <person name="Walker B."/>
            <person name="Young S.K."/>
            <person name="Zeng Q."/>
            <person name="Gargeya S."/>
            <person name="Fitzgerald M."/>
            <person name="Haas B."/>
            <person name="Abouelleil A."/>
            <person name="Allen A.W."/>
            <person name="Alvarado L."/>
            <person name="Arachchi H.M."/>
            <person name="Berlin A.M."/>
            <person name="Chapman S.B."/>
            <person name="Gainer-Dewar J."/>
            <person name="Goldberg J."/>
            <person name="Griggs A."/>
            <person name="Gujja S."/>
            <person name="Hansen M."/>
            <person name="Howarth C."/>
            <person name="Imamovic A."/>
            <person name="Ireland A."/>
            <person name="Larimer J."/>
            <person name="McCowan C."/>
            <person name="Murphy C."/>
            <person name="Pearson M."/>
            <person name="Poon T.W."/>
            <person name="Priest M."/>
            <person name="Roberts A."/>
            <person name="Saif S."/>
            <person name="Shea T."/>
            <person name="Sisk P."/>
            <person name="Sykes S."/>
            <person name="Wortman J."/>
            <person name="Nusbaum C."/>
            <person name="Birren B."/>
        </authorList>
    </citation>
    <scope>NUCLEOTIDE SEQUENCE [LARGE SCALE GENOMIC DNA]</scope>
    <source>
        <strain evidence="3">ACHKN1017</strain>
    </source>
</reference>
<proteinExistence type="predicted"/>
<keyword evidence="3" id="KW-1185">Reference proteome</keyword>
<organism evidence="2 3">
    <name type="scientific">Anopheles christyi</name>
    <dbReference type="NCBI Taxonomy" id="43041"/>
    <lineage>
        <taxon>Eukaryota</taxon>
        <taxon>Metazoa</taxon>
        <taxon>Ecdysozoa</taxon>
        <taxon>Arthropoda</taxon>
        <taxon>Hexapoda</taxon>
        <taxon>Insecta</taxon>
        <taxon>Pterygota</taxon>
        <taxon>Neoptera</taxon>
        <taxon>Endopterygota</taxon>
        <taxon>Diptera</taxon>
        <taxon>Nematocera</taxon>
        <taxon>Culicoidea</taxon>
        <taxon>Culicidae</taxon>
        <taxon>Anophelinae</taxon>
        <taxon>Anopheles</taxon>
    </lineage>
</organism>
<name>A0A182K779_9DIPT</name>
<dbReference type="STRING" id="43041.A0A182K779"/>
<dbReference type="VEuPathDB" id="VectorBase:ACHR006614"/>
<protein>
    <submittedName>
        <fullName evidence="2">TORC_C domain-containing protein</fullName>
    </submittedName>
</protein>